<keyword evidence="4" id="KW-1134">Transmembrane beta strand</keyword>
<proteinExistence type="inferred from homology"/>
<evidence type="ECO:0000256" key="7">
    <source>
        <dbReference type="ARBA" id="ARBA00022590"/>
    </source>
</evidence>
<dbReference type="AlphaFoldDB" id="A0A7J6B3G5"/>
<keyword evidence="8" id="KW-0812">Transmembrane</keyword>
<gene>
    <name evidence="14" type="ORF">AMELA_G00080730</name>
</gene>
<evidence type="ECO:0000256" key="2">
    <source>
        <dbReference type="ARBA" id="ARBA00004651"/>
    </source>
</evidence>
<keyword evidence="7" id="KW-1210">Necrosis</keyword>
<evidence type="ECO:0000256" key="11">
    <source>
        <dbReference type="ARBA" id="ARBA00023288"/>
    </source>
</evidence>
<name>A0A7J6B3G5_AMEME</name>
<comment type="caution">
    <text evidence="14">The sequence shown here is derived from an EMBL/GenBank/DDBJ whole genome shotgun (WGS) entry which is preliminary data.</text>
</comment>
<evidence type="ECO:0000259" key="12">
    <source>
        <dbReference type="Pfam" id="PF04598"/>
    </source>
</evidence>
<comment type="similarity">
    <text evidence="3">Belongs to the gasdermin family.</text>
</comment>
<dbReference type="Proteomes" id="UP000593565">
    <property type="component" value="Unassembled WGS sequence"/>
</dbReference>
<keyword evidence="6" id="KW-0963">Cytoplasm</keyword>
<feature type="domain" description="Gasdermin pore forming" evidence="12">
    <location>
        <begin position="32"/>
        <end position="276"/>
    </location>
</feature>
<evidence type="ECO:0008006" key="16">
    <source>
        <dbReference type="Google" id="ProtNLM"/>
    </source>
</evidence>
<dbReference type="GO" id="GO:0012501">
    <property type="term" value="P:programmed cell death"/>
    <property type="evidence" value="ECO:0007669"/>
    <property type="project" value="UniProtKB-KW"/>
</dbReference>
<evidence type="ECO:0000256" key="10">
    <source>
        <dbReference type="ARBA" id="ARBA00023139"/>
    </source>
</evidence>
<evidence type="ECO:0000256" key="3">
    <source>
        <dbReference type="ARBA" id="ARBA00009279"/>
    </source>
</evidence>
<dbReference type="Pfam" id="PF04598">
    <property type="entry name" value="Gasdermin"/>
    <property type="match status" value="1"/>
</dbReference>
<dbReference type="InterPro" id="IPR041263">
    <property type="entry name" value="Gasdermin_PUB"/>
</dbReference>
<dbReference type="Pfam" id="PF17708">
    <property type="entry name" value="Gasdermin_C"/>
    <property type="match status" value="1"/>
</dbReference>
<dbReference type="GO" id="GO:0005737">
    <property type="term" value="C:cytoplasm"/>
    <property type="evidence" value="ECO:0007669"/>
    <property type="project" value="UniProtKB-SubCell"/>
</dbReference>
<dbReference type="InterPro" id="IPR042377">
    <property type="entry name" value="GSDME"/>
</dbReference>
<dbReference type="PANTHER" id="PTHR15207:SF3">
    <property type="entry name" value="DEAFNESS, AUTOSOMAL DOMINANT 5-RELATED"/>
    <property type="match status" value="1"/>
</dbReference>
<evidence type="ECO:0000256" key="9">
    <source>
        <dbReference type="ARBA" id="ARBA00023136"/>
    </source>
</evidence>
<protein>
    <recommendedName>
        <fullName evidence="16">Non-syndromic hearing impairment protein 5</fullName>
    </recommendedName>
</protein>
<sequence>MRKNNLNACNVSVTAWSHCFSYSPRAKTWLKMFAKATRKFVDAIDPDGCLIPVSRVNESDNLTVSSLVIKRNPFWCWQRPRYIPTDFTLNDVLLGERPISPVLIETDFLNYNRTMENNTTGGAEAGIGPGNLNIEGKGSTKIASSFGSLKKQEVDLQKLLRDSKDRRLDFQHSLLKQILQRQREVFALVKERIITTQTCMVIEQVHRGQSVSAFLGLTLPKKIQVSVKNGSLHSDSNVVLEIPANTALAYSIMELNVNSTGQFELCLMPDSYGCFEVDSLHKSKTNLFFSAPFEPSIQKLWNDLENLQVQFKVLSGLPAGIRSCLFQQITLLLKDKTAISSLNLALENLLCGRESDLSTLDKVPSVKKAVQTTLELLKEKEDADHAPLETVPLEQQREPSALTATNVLTSALEEMTESSLSALDSCCDHPTLQALHILVQNVMENKECFLKDSTLAALAEKDTYSKVQELFGSSSVMLSKEEDLIQVQVSSQQGHSPLILCIAIFGLASLASQTD</sequence>
<evidence type="ECO:0000256" key="8">
    <source>
        <dbReference type="ARBA" id="ARBA00022692"/>
    </source>
</evidence>
<reference evidence="14 15" key="1">
    <citation type="submission" date="2020-02" db="EMBL/GenBank/DDBJ databases">
        <title>A chromosome-scale genome assembly of the black bullhead catfish (Ameiurus melas).</title>
        <authorList>
            <person name="Wen M."/>
            <person name="Zham M."/>
            <person name="Cabau C."/>
            <person name="Klopp C."/>
            <person name="Donnadieu C."/>
            <person name="Roques C."/>
            <person name="Bouchez O."/>
            <person name="Lampietro C."/>
            <person name="Jouanno E."/>
            <person name="Herpin A."/>
            <person name="Louis A."/>
            <person name="Berthelot C."/>
            <person name="Parey E."/>
            <person name="Roest-Crollius H."/>
            <person name="Braasch I."/>
            <person name="Postlethwait J."/>
            <person name="Robinson-Rechavi M."/>
            <person name="Echchiki A."/>
            <person name="Begum T."/>
            <person name="Montfort J."/>
            <person name="Schartl M."/>
            <person name="Bobe J."/>
            <person name="Guiguen Y."/>
        </authorList>
    </citation>
    <scope>NUCLEOTIDE SEQUENCE [LARGE SCALE GENOMIC DNA]</scope>
    <source>
        <strain evidence="14">M_S1</strain>
        <tissue evidence="14">Blood</tissue>
    </source>
</reference>
<evidence type="ECO:0000313" key="15">
    <source>
        <dbReference type="Proteomes" id="UP000593565"/>
    </source>
</evidence>
<organism evidence="14 15">
    <name type="scientific">Ameiurus melas</name>
    <name type="common">Black bullhead</name>
    <name type="synonym">Silurus melas</name>
    <dbReference type="NCBI Taxonomy" id="219545"/>
    <lineage>
        <taxon>Eukaryota</taxon>
        <taxon>Metazoa</taxon>
        <taxon>Chordata</taxon>
        <taxon>Craniata</taxon>
        <taxon>Vertebrata</taxon>
        <taxon>Euteleostomi</taxon>
        <taxon>Actinopterygii</taxon>
        <taxon>Neopterygii</taxon>
        <taxon>Teleostei</taxon>
        <taxon>Ostariophysi</taxon>
        <taxon>Siluriformes</taxon>
        <taxon>Ictaluridae</taxon>
        <taxon>Ameiurus</taxon>
    </lineage>
</organism>
<accession>A0A7J6B3G5</accession>
<keyword evidence="5" id="KW-1003">Cell membrane</keyword>
<evidence type="ECO:0000313" key="14">
    <source>
        <dbReference type="EMBL" id="KAF4088218.1"/>
    </source>
</evidence>
<evidence type="ECO:0000256" key="5">
    <source>
        <dbReference type="ARBA" id="ARBA00022475"/>
    </source>
</evidence>
<evidence type="ECO:0000259" key="13">
    <source>
        <dbReference type="Pfam" id="PF17708"/>
    </source>
</evidence>
<evidence type="ECO:0000256" key="4">
    <source>
        <dbReference type="ARBA" id="ARBA00022452"/>
    </source>
</evidence>
<dbReference type="GO" id="GO:0005886">
    <property type="term" value="C:plasma membrane"/>
    <property type="evidence" value="ECO:0007669"/>
    <property type="project" value="UniProtKB-SubCell"/>
</dbReference>
<dbReference type="InterPro" id="IPR040460">
    <property type="entry name" value="Gasdermin_pore"/>
</dbReference>
<keyword evidence="9" id="KW-0472">Membrane</keyword>
<dbReference type="PANTHER" id="PTHR15207">
    <property type="entry name" value="NONSYNDROMIC HEARING IMPAIRMENT PROTEIN"/>
    <property type="match status" value="1"/>
</dbReference>
<keyword evidence="15" id="KW-1185">Reference proteome</keyword>
<comment type="subcellular location">
    <subcellularLocation>
        <location evidence="2">Cell membrane</location>
        <topology evidence="2">Multi-pass membrane protein</topology>
    </subcellularLocation>
    <subcellularLocation>
        <location evidence="1">Cytoplasm</location>
    </subcellularLocation>
</comment>
<feature type="domain" description="Gasdermin PUB" evidence="13">
    <location>
        <begin position="306"/>
        <end position="481"/>
    </location>
</feature>
<keyword evidence="10" id="KW-0564">Palmitate</keyword>
<dbReference type="EMBL" id="JAAGNN010000006">
    <property type="protein sequence ID" value="KAF4088218.1"/>
    <property type="molecule type" value="Genomic_DNA"/>
</dbReference>
<evidence type="ECO:0000256" key="6">
    <source>
        <dbReference type="ARBA" id="ARBA00022490"/>
    </source>
</evidence>
<evidence type="ECO:0000256" key="1">
    <source>
        <dbReference type="ARBA" id="ARBA00004496"/>
    </source>
</evidence>
<keyword evidence="11" id="KW-0449">Lipoprotein</keyword>